<dbReference type="GO" id="GO:0030425">
    <property type="term" value="C:dendrite"/>
    <property type="evidence" value="ECO:0007669"/>
    <property type="project" value="TreeGrafter"/>
</dbReference>
<feature type="binding site" evidence="18">
    <location>
        <begin position="671"/>
        <end position="679"/>
    </location>
    <ligand>
        <name>ATP</name>
        <dbReference type="ChEBI" id="CHEBI:30616"/>
    </ligand>
</feature>
<evidence type="ECO:0000256" key="5">
    <source>
        <dbReference type="ARBA" id="ARBA00022679"/>
    </source>
</evidence>
<dbReference type="InterPro" id="IPR001245">
    <property type="entry name" value="Ser-Thr/Tyr_kinase_cat_dom"/>
</dbReference>
<dbReference type="InterPro" id="IPR036116">
    <property type="entry name" value="FN3_sf"/>
</dbReference>
<feature type="transmembrane region" description="Helical" evidence="22">
    <location>
        <begin position="577"/>
        <end position="600"/>
    </location>
</feature>
<dbReference type="GO" id="GO:0005886">
    <property type="term" value="C:plasma membrane"/>
    <property type="evidence" value="ECO:0007669"/>
    <property type="project" value="UniProtKB-SubCell"/>
</dbReference>
<feature type="disulfide bond" evidence="19">
    <location>
        <begin position="108"/>
        <end position="115"/>
    </location>
</feature>
<dbReference type="InterPro" id="IPR001090">
    <property type="entry name" value="Ephrin_rcpt_lig-bd_dom"/>
</dbReference>
<dbReference type="SMART" id="SM00060">
    <property type="entry name" value="FN3"/>
    <property type="match status" value="2"/>
</dbReference>
<dbReference type="SMART" id="SM01411">
    <property type="entry name" value="Ephrin_rec_like"/>
    <property type="match status" value="1"/>
</dbReference>
<dbReference type="PROSITE" id="PS50853">
    <property type="entry name" value="FN3"/>
    <property type="match status" value="2"/>
</dbReference>
<dbReference type="SUPFAM" id="SSF56112">
    <property type="entry name" value="Protein kinase-like (PK-like)"/>
    <property type="match status" value="1"/>
</dbReference>
<dbReference type="Pfam" id="PF25599">
    <property type="entry name" value="Ephrin_CRD"/>
    <property type="match status" value="1"/>
</dbReference>
<dbReference type="EC" id="2.7.10.1" evidence="2"/>
<keyword evidence="4" id="KW-0597">Phosphoprotein</keyword>
<dbReference type="GO" id="GO:0007411">
    <property type="term" value="P:axon guidance"/>
    <property type="evidence" value="ECO:0007669"/>
    <property type="project" value="TreeGrafter"/>
</dbReference>
<evidence type="ECO:0000259" key="25">
    <source>
        <dbReference type="PROSITE" id="PS51550"/>
    </source>
</evidence>
<dbReference type="Gene3D" id="1.10.510.10">
    <property type="entry name" value="Transferase(Phosphotransferase) domain 1"/>
    <property type="match status" value="1"/>
</dbReference>
<feature type="domain" description="Protein kinase" evidence="23">
    <location>
        <begin position="665"/>
        <end position="925"/>
    </location>
</feature>
<accession>A0A6F9DCL8</accession>
<dbReference type="Gene3D" id="2.60.40.1770">
    <property type="entry name" value="ephrin a2 ectodomain"/>
    <property type="match status" value="1"/>
</dbReference>
<keyword evidence="6 22" id="KW-0812">Transmembrane</keyword>
<keyword evidence="11 18" id="KW-0067">ATP-binding</keyword>
<evidence type="ECO:0000259" key="24">
    <source>
        <dbReference type="PROSITE" id="PS50853"/>
    </source>
</evidence>
<feature type="domain" description="Fibronectin type-III" evidence="24">
    <location>
        <begin position="461"/>
        <end position="566"/>
    </location>
</feature>
<dbReference type="InterPro" id="IPR016257">
    <property type="entry name" value="Tyr_kinase_ephrin_rcpt"/>
</dbReference>
<dbReference type="InterPro" id="IPR003961">
    <property type="entry name" value="FN3_dom"/>
</dbReference>
<dbReference type="PROSITE" id="PS00109">
    <property type="entry name" value="PROTEIN_KINASE_TYR"/>
    <property type="match status" value="1"/>
</dbReference>
<keyword evidence="7" id="KW-0732">Signal</keyword>
<dbReference type="PIRSF" id="PIRSF000666">
    <property type="entry name" value="TyrPK_ephrin_receptor"/>
    <property type="match status" value="1"/>
</dbReference>
<dbReference type="InterPro" id="IPR013783">
    <property type="entry name" value="Ig-like_fold"/>
</dbReference>
<keyword evidence="19" id="KW-1015">Disulfide bond</keyword>
<keyword evidence="14" id="KW-0829">Tyrosine-protein kinase</keyword>
<dbReference type="GO" id="GO:0005524">
    <property type="term" value="F:ATP binding"/>
    <property type="evidence" value="ECO:0007669"/>
    <property type="project" value="UniProtKB-UniRule"/>
</dbReference>
<evidence type="ECO:0000256" key="17">
    <source>
        <dbReference type="PIRSR" id="PIRSR000666-1"/>
    </source>
</evidence>
<protein>
    <recommendedName>
        <fullName evidence="2">receptor protein-tyrosine kinase</fullName>
        <ecNumber evidence="2">2.7.10.1</ecNumber>
    </recommendedName>
</protein>
<feature type="domain" description="Eph LBD" evidence="25">
    <location>
        <begin position="31"/>
        <end position="209"/>
    </location>
</feature>
<evidence type="ECO:0000259" key="23">
    <source>
        <dbReference type="PROSITE" id="PS50011"/>
    </source>
</evidence>
<evidence type="ECO:0000256" key="14">
    <source>
        <dbReference type="ARBA" id="ARBA00023137"/>
    </source>
</evidence>
<dbReference type="Gene3D" id="3.30.200.20">
    <property type="entry name" value="Phosphorylase Kinase, domain 1"/>
    <property type="match status" value="1"/>
</dbReference>
<dbReference type="InterPro" id="IPR008266">
    <property type="entry name" value="Tyr_kinase_AS"/>
</dbReference>
<keyword evidence="5" id="KW-0808">Transferase</keyword>
<gene>
    <name evidence="26" type="primary">Eph.c-002</name>
</gene>
<dbReference type="CDD" id="cd10319">
    <property type="entry name" value="EphR_LBD"/>
    <property type="match status" value="1"/>
</dbReference>
<dbReference type="SMART" id="SM00219">
    <property type="entry name" value="TyrKc"/>
    <property type="match status" value="1"/>
</dbReference>
<evidence type="ECO:0000256" key="7">
    <source>
        <dbReference type="ARBA" id="ARBA00022729"/>
    </source>
</evidence>
<dbReference type="InterPro" id="IPR020635">
    <property type="entry name" value="Tyr_kinase_cat_dom"/>
</dbReference>
<evidence type="ECO:0000256" key="9">
    <source>
        <dbReference type="ARBA" id="ARBA00022741"/>
    </source>
</evidence>
<evidence type="ECO:0000256" key="20">
    <source>
        <dbReference type="PROSITE-ProRule" id="PRU10141"/>
    </source>
</evidence>
<evidence type="ECO:0000256" key="18">
    <source>
        <dbReference type="PIRSR" id="PIRSR000666-2"/>
    </source>
</evidence>
<dbReference type="Pfam" id="PF07699">
    <property type="entry name" value="Ephrin_rec_like"/>
    <property type="match status" value="1"/>
</dbReference>
<feature type="region of interest" description="Disordered" evidence="21">
    <location>
        <begin position="931"/>
        <end position="954"/>
    </location>
</feature>
<sequence length="954" mass="106462">MNSHNIFGQLWANSLVYFSLVHMFVIVSANVEELYDTKSRTSDLLWTKYPESGGWEEVTGLSLERDSIRYHQVCNAVTNPSNWIRSPYIESKGAKRAYIDVEFSMVKCEELQTGCSETFNLFYYESDTDQSSSTFPPWRENPYVKIDTIAAGERFSNIEFSREEGMNRKTWTLGPLTRRGFYLAAEDKGACMSLMRVRVYSYYCPNVTNSLAKFPRTVAGNDVASLVEVPGKCVQYANSTALEAPRYYCNSNGEWKVRTGVCHCKPGYQANSLLTSCEVCGQGRYKSSHGNEECVQCPAHSISAGVSSTLSSTGKKAASHFCVCEPAYYRTTNEDIHSPCTKPPSEPTSVTFHVNQTFVTINWAPPLDDGGRNDVYYNVSCDLCERRSKTGDAVHNCFPCGSGVTYNVPGHQRIKGTSLKISDLKPFSNYRFKIFAMNGVSASSETAPERALVFAVTPEAEPSAIIDPRAVSTFDRNFTLSWSKPLLPNGMITKYQLVCDDVTATNGKFAASIKSDKAPLLLETENQTITVASLKPGHIYIARVRAATSTGYGPYSELVTIRTTRSSSDVNRSQSPIGLIIGIGVGACVILLAMLAFCYYRKQNISRERMSNESSSEEKAPFTGSKEDNLIVRLPSIGGPRIYVEYPDPHKAVRDFHCEIDISDLSIEETIGRGEFGEVCRGQYHCGEVDVCVAVKRLKQGADAKDQLNFLKEASTMAQFSHPNVVQLKGVVTKSRPQMIVTEYMENGSLDVFLKNHTDTLSMVQLLQMLKGIASGMRYLSSMKYVHRDLAARNILVNSDLVCKVSDFGLSRTLENDPHATYTTQGGKIAIRWTAPECIRFRKFTSNSDVWSYGIVMWEVMSYGEKPYWDMSNQEVIESIDEGYRLPAPYDCPVCLHQLMVECWAFDAKHRPTMNDIYQRLDALLETPSNLSDRNLEQPTTPTTETAIPISIPA</sequence>
<dbReference type="FunFam" id="2.60.40.10:FF:000059">
    <property type="entry name" value="Ephrin type-A receptor 6"/>
    <property type="match status" value="1"/>
</dbReference>
<dbReference type="Pfam" id="PF00041">
    <property type="entry name" value="fn3"/>
    <property type="match status" value="2"/>
</dbReference>
<evidence type="ECO:0000313" key="26">
    <source>
        <dbReference type="EMBL" id="CAB3242896.1"/>
    </source>
</evidence>
<dbReference type="PRINTS" id="PR00109">
    <property type="entry name" value="TYRKINASE"/>
</dbReference>
<dbReference type="EMBL" id="LR784894">
    <property type="protein sequence ID" value="CAB3242896.1"/>
    <property type="molecule type" value="mRNA"/>
</dbReference>
<dbReference type="PROSITE" id="PS51550">
    <property type="entry name" value="EPH_LBD"/>
    <property type="match status" value="1"/>
</dbReference>
<feature type="disulfide bond" evidence="19">
    <location>
        <begin position="74"/>
        <end position="191"/>
    </location>
</feature>
<evidence type="ECO:0000256" key="1">
    <source>
        <dbReference type="ARBA" id="ARBA00004251"/>
    </source>
</evidence>
<evidence type="ECO:0000256" key="13">
    <source>
        <dbReference type="ARBA" id="ARBA00023136"/>
    </source>
</evidence>
<dbReference type="PANTHER" id="PTHR46877">
    <property type="entry name" value="EPH RECEPTOR A5"/>
    <property type="match status" value="1"/>
</dbReference>
<dbReference type="CDD" id="cd00063">
    <property type="entry name" value="FN3"/>
    <property type="match status" value="2"/>
</dbReference>
<dbReference type="Gene3D" id="2.10.50.10">
    <property type="entry name" value="Tumor Necrosis Factor Receptor, subunit A, domain 2"/>
    <property type="match status" value="1"/>
</dbReference>
<dbReference type="InterPro" id="IPR000719">
    <property type="entry name" value="Prot_kinase_dom"/>
</dbReference>
<dbReference type="InterPro" id="IPR017441">
    <property type="entry name" value="Protein_kinase_ATP_BS"/>
</dbReference>
<evidence type="ECO:0000256" key="10">
    <source>
        <dbReference type="ARBA" id="ARBA00022777"/>
    </source>
</evidence>
<dbReference type="InterPro" id="IPR011009">
    <property type="entry name" value="Kinase-like_dom_sf"/>
</dbReference>
<evidence type="ECO:0000256" key="22">
    <source>
        <dbReference type="SAM" id="Phobius"/>
    </source>
</evidence>
<dbReference type="InterPro" id="IPR008979">
    <property type="entry name" value="Galactose-bd-like_sf"/>
</dbReference>
<dbReference type="GO" id="GO:0005005">
    <property type="term" value="F:transmembrane-ephrin receptor activity"/>
    <property type="evidence" value="ECO:0007669"/>
    <property type="project" value="TreeGrafter"/>
</dbReference>
<dbReference type="InterPro" id="IPR050449">
    <property type="entry name" value="Ephrin_rcpt_TKs"/>
</dbReference>
<feature type="compositionally biased region" description="Low complexity" evidence="21">
    <location>
        <begin position="939"/>
        <end position="954"/>
    </location>
</feature>
<evidence type="ECO:0000256" key="11">
    <source>
        <dbReference type="ARBA" id="ARBA00022840"/>
    </source>
</evidence>
<evidence type="ECO:0000256" key="19">
    <source>
        <dbReference type="PIRSR" id="PIRSR000666-3"/>
    </source>
</evidence>
<dbReference type="FunFam" id="1.10.510.10:FF:000268">
    <property type="entry name" value="Receptor protein-tyrosine kinase"/>
    <property type="match status" value="1"/>
</dbReference>
<keyword evidence="16" id="KW-0325">Glycoprotein</keyword>
<evidence type="ECO:0000256" key="2">
    <source>
        <dbReference type="ARBA" id="ARBA00011902"/>
    </source>
</evidence>
<evidence type="ECO:0000256" key="8">
    <source>
        <dbReference type="ARBA" id="ARBA00022737"/>
    </source>
</evidence>
<feature type="domain" description="Fibronectin type-III" evidence="24">
    <location>
        <begin position="343"/>
        <end position="460"/>
    </location>
</feature>
<dbReference type="Gene3D" id="2.60.40.10">
    <property type="entry name" value="Immunoglobulins"/>
    <property type="match status" value="2"/>
</dbReference>
<keyword evidence="9 18" id="KW-0547">Nucleotide-binding</keyword>
<dbReference type="SMART" id="SM00615">
    <property type="entry name" value="EPH_lbd"/>
    <property type="match status" value="1"/>
</dbReference>
<feature type="binding site" evidence="18 20">
    <location>
        <position position="696"/>
    </location>
    <ligand>
        <name>ATP</name>
        <dbReference type="ChEBI" id="CHEBI:30616"/>
    </ligand>
</feature>
<proteinExistence type="evidence at transcript level"/>
<keyword evidence="8" id="KW-0677">Repeat</keyword>
<evidence type="ECO:0000256" key="4">
    <source>
        <dbReference type="ARBA" id="ARBA00022553"/>
    </source>
</evidence>
<feature type="active site" description="Proton acceptor" evidence="17">
    <location>
        <position position="789"/>
    </location>
</feature>
<name>A0A6F9DCL8_9ASCI</name>
<dbReference type="PROSITE" id="PS50011">
    <property type="entry name" value="PROTEIN_KINASE_DOM"/>
    <property type="match status" value="1"/>
</dbReference>
<dbReference type="Gene3D" id="2.60.120.260">
    <property type="entry name" value="Galactose-binding domain-like"/>
    <property type="match status" value="1"/>
</dbReference>
<dbReference type="SUPFAM" id="SSF49785">
    <property type="entry name" value="Galactose-binding domain-like"/>
    <property type="match status" value="1"/>
</dbReference>
<dbReference type="Pfam" id="PF01404">
    <property type="entry name" value="Ephrin_lbd"/>
    <property type="match status" value="1"/>
</dbReference>
<evidence type="ECO:0000256" key="6">
    <source>
        <dbReference type="ARBA" id="ARBA00022692"/>
    </source>
</evidence>
<evidence type="ECO:0000256" key="15">
    <source>
        <dbReference type="ARBA" id="ARBA00023170"/>
    </source>
</evidence>
<dbReference type="InterPro" id="IPR011641">
    <property type="entry name" value="Tyr-kin_ephrin_A/B_rcpt-like"/>
</dbReference>
<organism evidence="26">
    <name type="scientific">Phallusia mammillata</name>
    <dbReference type="NCBI Taxonomy" id="59560"/>
    <lineage>
        <taxon>Eukaryota</taxon>
        <taxon>Metazoa</taxon>
        <taxon>Chordata</taxon>
        <taxon>Tunicata</taxon>
        <taxon>Ascidiacea</taxon>
        <taxon>Phlebobranchia</taxon>
        <taxon>Ascidiidae</taxon>
        <taxon>Phallusia</taxon>
    </lineage>
</organism>
<keyword evidence="13 22" id="KW-0472">Membrane</keyword>
<reference evidence="26" key="1">
    <citation type="submission" date="2020-04" db="EMBL/GenBank/DDBJ databases">
        <authorList>
            <person name="Neveu A P."/>
        </authorList>
    </citation>
    <scope>NUCLEOTIDE SEQUENCE</scope>
    <source>
        <tissue evidence="26">Whole embryo</tissue>
    </source>
</reference>
<dbReference type="SUPFAM" id="SSF49265">
    <property type="entry name" value="Fibronectin type III"/>
    <property type="match status" value="1"/>
</dbReference>
<evidence type="ECO:0000256" key="16">
    <source>
        <dbReference type="ARBA" id="ARBA00023180"/>
    </source>
</evidence>
<keyword evidence="15 26" id="KW-0675">Receptor</keyword>
<dbReference type="PROSITE" id="PS00107">
    <property type="entry name" value="PROTEIN_KINASE_ATP"/>
    <property type="match status" value="1"/>
</dbReference>
<evidence type="ECO:0000256" key="12">
    <source>
        <dbReference type="ARBA" id="ARBA00022989"/>
    </source>
</evidence>
<dbReference type="Pfam" id="PF07714">
    <property type="entry name" value="PK_Tyr_Ser-Thr"/>
    <property type="match status" value="1"/>
</dbReference>
<keyword evidence="10" id="KW-0418">Kinase</keyword>
<evidence type="ECO:0000256" key="21">
    <source>
        <dbReference type="SAM" id="MobiDB-lite"/>
    </source>
</evidence>
<comment type="subcellular location">
    <subcellularLocation>
        <location evidence="1">Cell membrane</location>
        <topology evidence="1">Single-pass type I membrane protein</topology>
    </subcellularLocation>
</comment>
<keyword evidence="3" id="KW-1003">Cell membrane</keyword>
<keyword evidence="12 22" id="KW-1133">Transmembrane helix</keyword>
<dbReference type="AlphaFoldDB" id="A0A6F9DCL8"/>
<dbReference type="PANTHER" id="PTHR46877:SF14">
    <property type="entry name" value="RECEPTOR PROTEIN-TYROSINE KINASE"/>
    <property type="match status" value="1"/>
</dbReference>
<evidence type="ECO:0000256" key="3">
    <source>
        <dbReference type="ARBA" id="ARBA00022475"/>
    </source>
</evidence>